<proteinExistence type="predicted"/>
<feature type="domain" description="HTH arsR-type" evidence="4">
    <location>
        <begin position="25"/>
        <end position="119"/>
    </location>
</feature>
<accession>A0A5Q5BHA6</accession>
<dbReference type="SUPFAM" id="SSF46785">
    <property type="entry name" value="Winged helix' DNA-binding domain"/>
    <property type="match status" value="1"/>
</dbReference>
<dbReference type="InterPro" id="IPR036388">
    <property type="entry name" value="WH-like_DNA-bd_sf"/>
</dbReference>
<organism evidence="5">
    <name type="scientific">Mycobacterium sp. (strain MCS)</name>
    <dbReference type="NCBI Taxonomy" id="164756"/>
    <lineage>
        <taxon>Bacteria</taxon>
        <taxon>Bacillati</taxon>
        <taxon>Actinomycetota</taxon>
        <taxon>Actinomycetes</taxon>
        <taxon>Mycobacteriales</taxon>
        <taxon>Mycobacteriaceae</taxon>
        <taxon>Mycobacterium</taxon>
    </lineage>
</organism>
<keyword evidence="3" id="KW-0804">Transcription</keyword>
<name>A0A5Q5BHA6_MYCSS</name>
<dbReference type="InterPro" id="IPR001845">
    <property type="entry name" value="HTH_ArsR_DNA-bd_dom"/>
</dbReference>
<dbReference type="KEGG" id="mmc:Mmcs_1488"/>
<dbReference type="Gene3D" id="1.10.10.10">
    <property type="entry name" value="Winged helix-like DNA-binding domain superfamily/Winged helix DNA-binding domain"/>
    <property type="match status" value="1"/>
</dbReference>
<dbReference type="EMBL" id="CP000384">
    <property type="protein sequence ID" value="ABG07599.1"/>
    <property type="molecule type" value="Genomic_DNA"/>
</dbReference>
<dbReference type="PRINTS" id="PR00778">
    <property type="entry name" value="HTHARSR"/>
</dbReference>
<dbReference type="InterPro" id="IPR036390">
    <property type="entry name" value="WH_DNA-bd_sf"/>
</dbReference>
<dbReference type="SMART" id="SM00418">
    <property type="entry name" value="HTH_ARSR"/>
    <property type="match status" value="1"/>
</dbReference>
<dbReference type="PANTHER" id="PTHR43132">
    <property type="entry name" value="ARSENICAL RESISTANCE OPERON REPRESSOR ARSR-RELATED"/>
    <property type="match status" value="1"/>
</dbReference>
<gene>
    <name evidence="5" type="ordered locus">Mmcs_1488</name>
</gene>
<dbReference type="InterPro" id="IPR011991">
    <property type="entry name" value="ArsR-like_HTH"/>
</dbReference>
<evidence type="ECO:0000256" key="2">
    <source>
        <dbReference type="ARBA" id="ARBA00023125"/>
    </source>
</evidence>
<evidence type="ECO:0000259" key="4">
    <source>
        <dbReference type="PROSITE" id="PS50987"/>
    </source>
</evidence>
<dbReference type="Pfam" id="PF01022">
    <property type="entry name" value="HTH_5"/>
    <property type="match status" value="1"/>
</dbReference>
<evidence type="ECO:0000256" key="1">
    <source>
        <dbReference type="ARBA" id="ARBA00023015"/>
    </source>
</evidence>
<dbReference type="GO" id="GO:0003700">
    <property type="term" value="F:DNA-binding transcription factor activity"/>
    <property type="evidence" value="ECO:0007669"/>
    <property type="project" value="InterPro"/>
</dbReference>
<dbReference type="GO" id="GO:0003677">
    <property type="term" value="F:DNA binding"/>
    <property type="evidence" value="ECO:0007669"/>
    <property type="project" value="UniProtKB-KW"/>
</dbReference>
<evidence type="ECO:0000313" key="5">
    <source>
        <dbReference type="EMBL" id="ABG07599.1"/>
    </source>
</evidence>
<dbReference type="CDD" id="cd00090">
    <property type="entry name" value="HTH_ARSR"/>
    <property type="match status" value="1"/>
</dbReference>
<evidence type="ECO:0000256" key="3">
    <source>
        <dbReference type="ARBA" id="ARBA00023163"/>
    </source>
</evidence>
<protein>
    <submittedName>
        <fullName evidence="5">Transcriptional regulator, ArsR family</fullName>
    </submittedName>
</protein>
<keyword evidence="2" id="KW-0238">DNA-binding</keyword>
<dbReference type="InterPro" id="IPR051011">
    <property type="entry name" value="Metal_resp_trans_reg"/>
</dbReference>
<dbReference type="PANTHER" id="PTHR43132:SF8">
    <property type="entry name" value="HTH-TYPE TRANSCRIPTIONAL REGULATOR KMTR"/>
    <property type="match status" value="1"/>
</dbReference>
<dbReference type="NCBIfam" id="NF033788">
    <property type="entry name" value="HTH_metalloreg"/>
    <property type="match status" value="1"/>
</dbReference>
<dbReference type="AlphaFoldDB" id="A0A5Q5BHA6"/>
<dbReference type="PROSITE" id="PS50987">
    <property type="entry name" value="HTH_ARSR_2"/>
    <property type="match status" value="1"/>
</dbReference>
<keyword evidence="1" id="KW-0805">Transcription regulation</keyword>
<sequence length="151" mass="16463">MVFHPVGPVYYLRMNADSARCGRRLPGDEANLVAEVFRMLADATRVQILWALVSHEKSVNDLATHVGKPAPSVSQHLAKLRMARLVRTRREGTTIYYSLDNNHVAQLVTDAVFNAEHAGPGVPGHHRDASDLAALHADVPAASPSKNGRRA</sequence>
<reference evidence="5" key="1">
    <citation type="submission" date="2006-06" db="EMBL/GenBank/DDBJ databases">
        <title>Complete sequence of chromosome of Mycobacterium sp. MCS.</title>
        <authorList>
            <consortium name="US DOE Joint Genome Institute"/>
            <person name="Copeland A."/>
            <person name="Lucas S."/>
            <person name="Lapidus A."/>
            <person name="Barry K."/>
            <person name="Detter J.C."/>
            <person name="Glavina del Rio T."/>
            <person name="Hammon N."/>
            <person name="Israni S."/>
            <person name="Dalin E."/>
            <person name="Tice H."/>
            <person name="Pitluck S."/>
            <person name="Martinez M."/>
            <person name="Schmutz J."/>
            <person name="Larimer F."/>
            <person name="Land M."/>
            <person name="Hauser L."/>
            <person name="Kyrpides N."/>
            <person name="Kim E."/>
            <person name="Miller C.D."/>
            <person name="Hughes J.E."/>
            <person name="Anderson A.J."/>
            <person name="Sims R.C."/>
            <person name="Richardson P."/>
        </authorList>
    </citation>
    <scope>NUCLEOTIDE SEQUENCE [LARGE SCALE GENOMIC DNA]</scope>
    <source>
        <strain evidence="5">MCS</strain>
    </source>
</reference>